<dbReference type="EMBL" id="FOZC01000016">
    <property type="protein sequence ID" value="SFR87938.1"/>
    <property type="molecule type" value="Genomic_DNA"/>
</dbReference>
<name>A0A1I6KA70_9FIRM</name>
<protein>
    <submittedName>
        <fullName evidence="9">Alanine or glycine:cation symporter, AGCS family</fullName>
    </submittedName>
</protein>
<evidence type="ECO:0000256" key="6">
    <source>
        <dbReference type="ARBA" id="ARBA00022989"/>
    </source>
</evidence>
<evidence type="ECO:0000313" key="10">
    <source>
        <dbReference type="Proteomes" id="UP000214760"/>
    </source>
</evidence>
<feature type="transmembrane region" description="Helical" evidence="8">
    <location>
        <begin position="305"/>
        <end position="327"/>
    </location>
</feature>
<feature type="transmembrane region" description="Helical" evidence="8">
    <location>
        <begin position="14"/>
        <end position="37"/>
    </location>
</feature>
<feature type="transmembrane region" description="Helical" evidence="8">
    <location>
        <begin position="412"/>
        <end position="429"/>
    </location>
</feature>
<evidence type="ECO:0000256" key="3">
    <source>
        <dbReference type="ARBA" id="ARBA00022448"/>
    </source>
</evidence>
<dbReference type="Proteomes" id="UP000214760">
    <property type="component" value="Unassembled WGS sequence"/>
</dbReference>
<keyword evidence="3 8" id="KW-0813">Transport</keyword>
<dbReference type="AlphaFoldDB" id="A0A1I6KA70"/>
<feature type="transmembrane region" description="Helical" evidence="8">
    <location>
        <begin position="347"/>
        <end position="368"/>
    </location>
</feature>
<evidence type="ECO:0000256" key="8">
    <source>
        <dbReference type="RuleBase" id="RU363064"/>
    </source>
</evidence>
<feature type="transmembrane region" description="Helical" evidence="8">
    <location>
        <begin position="183"/>
        <end position="205"/>
    </location>
</feature>
<dbReference type="NCBIfam" id="TIGR00835">
    <property type="entry name" value="agcS"/>
    <property type="match status" value="1"/>
</dbReference>
<dbReference type="Pfam" id="PF01235">
    <property type="entry name" value="Na_Ala_symp"/>
    <property type="match status" value="1"/>
</dbReference>
<reference evidence="9 10" key="1">
    <citation type="submission" date="2016-10" db="EMBL/GenBank/DDBJ databases">
        <authorList>
            <person name="de Groot N.N."/>
        </authorList>
    </citation>
    <scope>NUCLEOTIDE SEQUENCE [LARGE SCALE GENOMIC DNA]</scope>
    <source>
        <strain evidence="9 10">F</strain>
    </source>
</reference>
<dbReference type="PANTHER" id="PTHR30330:SF3">
    <property type="entry name" value="TRANSCRIPTIONAL REGULATOR, LRP FAMILY"/>
    <property type="match status" value="1"/>
</dbReference>
<keyword evidence="5 8" id="KW-0812">Transmembrane</keyword>
<proteinExistence type="inferred from homology"/>
<evidence type="ECO:0000313" key="9">
    <source>
        <dbReference type="EMBL" id="SFR87938.1"/>
    </source>
</evidence>
<evidence type="ECO:0000256" key="7">
    <source>
        <dbReference type="ARBA" id="ARBA00023136"/>
    </source>
</evidence>
<comment type="subcellular location">
    <subcellularLocation>
        <location evidence="1 8">Cell membrane</location>
        <topology evidence="1 8">Multi-pass membrane protein</topology>
    </subcellularLocation>
</comment>
<evidence type="ECO:0000256" key="1">
    <source>
        <dbReference type="ARBA" id="ARBA00004651"/>
    </source>
</evidence>
<keyword evidence="7 8" id="KW-0472">Membrane</keyword>
<keyword evidence="8" id="KW-0769">Symport</keyword>
<accession>A0A1I6KA70</accession>
<evidence type="ECO:0000256" key="2">
    <source>
        <dbReference type="ARBA" id="ARBA00009261"/>
    </source>
</evidence>
<dbReference type="GO" id="GO:0005283">
    <property type="term" value="F:amino acid:sodium symporter activity"/>
    <property type="evidence" value="ECO:0007669"/>
    <property type="project" value="InterPro"/>
</dbReference>
<organism evidence="9 10">
    <name type="scientific">[Clostridium] aminophilum</name>
    <dbReference type="NCBI Taxonomy" id="1526"/>
    <lineage>
        <taxon>Bacteria</taxon>
        <taxon>Bacillati</taxon>
        <taxon>Bacillota</taxon>
        <taxon>Clostridia</taxon>
        <taxon>Lachnospirales</taxon>
        <taxon>Lachnospiraceae</taxon>
    </lineage>
</organism>
<feature type="transmembrane region" description="Helical" evidence="8">
    <location>
        <begin position="237"/>
        <end position="260"/>
    </location>
</feature>
<gene>
    <name evidence="9" type="ORF">SAMN02910262_02375</name>
</gene>
<dbReference type="PANTHER" id="PTHR30330">
    <property type="entry name" value="AGSS FAMILY TRANSPORTER, SODIUM-ALANINE"/>
    <property type="match status" value="1"/>
</dbReference>
<evidence type="ECO:0000256" key="5">
    <source>
        <dbReference type="ARBA" id="ARBA00022692"/>
    </source>
</evidence>
<feature type="transmembrane region" description="Helical" evidence="8">
    <location>
        <begin position="389"/>
        <end position="406"/>
    </location>
</feature>
<feature type="transmembrane region" description="Helical" evidence="8">
    <location>
        <begin position="98"/>
        <end position="114"/>
    </location>
</feature>
<feature type="transmembrane region" description="Helical" evidence="8">
    <location>
        <begin position="151"/>
        <end position="171"/>
    </location>
</feature>
<comment type="similarity">
    <text evidence="2 8">Belongs to the alanine or glycine:cation symporter (AGCS) (TC 2.A.25) family.</text>
</comment>
<dbReference type="InterPro" id="IPR001463">
    <property type="entry name" value="Na/Ala_symport"/>
</dbReference>
<dbReference type="GO" id="GO:0005886">
    <property type="term" value="C:plasma membrane"/>
    <property type="evidence" value="ECO:0007669"/>
    <property type="project" value="UniProtKB-SubCell"/>
</dbReference>
<sequence>MQMILDGIMAFTNWLWGIPMLIWVVGGGIVMSVRLGFPQFTKLGFILKNTIGKSFGQKTEEGKISGFKAVTGALASTLGAGNIIGTAMAIAYGGPGGVFWLWLSGLFCSIVKYCETTMSMKYRHLNPEGEWEGGPQFYLTEGTGWKWISPVYAVICIVCLFLAASAQIGSGVDNLVGLGTPRLATTVVLTILVGIVVIGGIRSLLNVTEKLVPLMSAMYMIGCVIVILMNVQNLPAAVGSIFAGAFTGRAAIGGFAGAVVTQSIRWGVARGCFSNDAGTGVTTILHAVADVNHPIQQSMWAVFEVFFDTIVVCTMTCLVILTTGVWTEPIDAAVMTSTAFQSALGTGGGLLVTISVVLFTFTTACAQIEFIEAMFRRYVGEHAGHASRWLMLGLILGGGLIGISALISYVDFFAGLYTLVNLLGVYWCGKQIVDLTREYFADPVKWEREMWPKWEEMKNSFARTHASQNKREHRNHAAG</sequence>
<dbReference type="Gene3D" id="1.20.1740.10">
    <property type="entry name" value="Amino acid/polyamine transporter I"/>
    <property type="match status" value="1"/>
</dbReference>
<dbReference type="PRINTS" id="PR00175">
    <property type="entry name" value="NAALASMPORT"/>
</dbReference>
<keyword evidence="4 8" id="KW-1003">Cell membrane</keyword>
<dbReference type="RefSeq" id="WP_031474066.1">
    <property type="nucleotide sequence ID" value="NZ_FOZC01000016.1"/>
</dbReference>
<keyword evidence="6 8" id="KW-1133">Transmembrane helix</keyword>
<feature type="transmembrane region" description="Helical" evidence="8">
    <location>
        <begin position="212"/>
        <end position="231"/>
    </location>
</feature>
<evidence type="ECO:0000256" key="4">
    <source>
        <dbReference type="ARBA" id="ARBA00022475"/>
    </source>
</evidence>